<proteinExistence type="predicted"/>
<reference evidence="2" key="1">
    <citation type="submission" date="2022-03" db="EMBL/GenBank/DDBJ databases">
        <authorList>
            <person name="Tunstrom K."/>
        </authorList>
    </citation>
    <scope>NUCLEOTIDE SEQUENCE</scope>
</reference>
<dbReference type="EMBL" id="CAKOGL010000007">
    <property type="protein sequence ID" value="CAH2087977.1"/>
    <property type="molecule type" value="Genomic_DNA"/>
</dbReference>
<feature type="compositionally biased region" description="Polar residues" evidence="1">
    <location>
        <begin position="132"/>
        <end position="141"/>
    </location>
</feature>
<feature type="region of interest" description="Disordered" evidence="1">
    <location>
        <begin position="1"/>
        <end position="48"/>
    </location>
</feature>
<dbReference type="Proteomes" id="UP001153954">
    <property type="component" value="Unassembled WGS sequence"/>
</dbReference>
<accession>A0AAU9TQ40</accession>
<gene>
    <name evidence="2" type="ORF">EEDITHA_LOCUS4179</name>
</gene>
<sequence length="153" mass="16329">MQRTPPPTRATSPASTKENAEAPKKTQPAGKAEKPLPCSASDVTDQDSYQEVVRTLLETIKKAVKEGKSVTAANKNLIHNSVAEIGKATTNYFDDSRPNKNSHSPPKKSRHKDQGSPDRTGAQKGPVKTKLNLITTISGCQDSGGAGHDGRNQ</sequence>
<feature type="region of interest" description="Disordered" evidence="1">
    <location>
        <begin position="89"/>
        <end position="153"/>
    </location>
</feature>
<organism evidence="2 3">
    <name type="scientific">Euphydryas editha</name>
    <name type="common">Edith's checkerspot</name>
    <dbReference type="NCBI Taxonomy" id="104508"/>
    <lineage>
        <taxon>Eukaryota</taxon>
        <taxon>Metazoa</taxon>
        <taxon>Ecdysozoa</taxon>
        <taxon>Arthropoda</taxon>
        <taxon>Hexapoda</taxon>
        <taxon>Insecta</taxon>
        <taxon>Pterygota</taxon>
        <taxon>Neoptera</taxon>
        <taxon>Endopterygota</taxon>
        <taxon>Lepidoptera</taxon>
        <taxon>Glossata</taxon>
        <taxon>Ditrysia</taxon>
        <taxon>Papilionoidea</taxon>
        <taxon>Nymphalidae</taxon>
        <taxon>Nymphalinae</taxon>
        <taxon>Euphydryas</taxon>
    </lineage>
</organism>
<comment type="caution">
    <text evidence="2">The sequence shown here is derived from an EMBL/GenBank/DDBJ whole genome shotgun (WGS) entry which is preliminary data.</text>
</comment>
<keyword evidence="3" id="KW-1185">Reference proteome</keyword>
<evidence type="ECO:0000313" key="2">
    <source>
        <dbReference type="EMBL" id="CAH2087977.1"/>
    </source>
</evidence>
<evidence type="ECO:0000256" key="1">
    <source>
        <dbReference type="SAM" id="MobiDB-lite"/>
    </source>
</evidence>
<feature type="compositionally biased region" description="Polar residues" evidence="1">
    <location>
        <begin position="89"/>
        <end position="104"/>
    </location>
</feature>
<evidence type="ECO:0000313" key="3">
    <source>
        <dbReference type="Proteomes" id="UP001153954"/>
    </source>
</evidence>
<dbReference type="AlphaFoldDB" id="A0AAU9TQ40"/>
<protein>
    <submittedName>
        <fullName evidence="2">Uncharacterized protein</fullName>
    </submittedName>
</protein>
<name>A0AAU9TQ40_EUPED</name>